<evidence type="ECO:0000259" key="2">
    <source>
        <dbReference type="PROSITE" id="PS50006"/>
    </source>
</evidence>
<evidence type="ECO:0000313" key="4">
    <source>
        <dbReference type="Proteomes" id="UP000002027"/>
    </source>
</evidence>
<reference evidence="3 4" key="2">
    <citation type="journal article" date="2010" name="Stand. Genomic Sci.">
        <title>Complete genome sequence of Desulfohalobium retbaense type strain (HR(100)).</title>
        <authorList>
            <person name="Spring S."/>
            <person name="Nolan M."/>
            <person name="Lapidus A."/>
            <person name="Glavina Del Rio T."/>
            <person name="Copeland A."/>
            <person name="Tice H."/>
            <person name="Cheng J.F."/>
            <person name="Lucas S."/>
            <person name="Land M."/>
            <person name="Chen F."/>
            <person name="Bruce D."/>
            <person name="Goodwin L."/>
            <person name="Pitluck S."/>
            <person name="Ivanova N."/>
            <person name="Mavromatis K."/>
            <person name="Mikhailova N."/>
            <person name="Pati A."/>
            <person name="Chen A."/>
            <person name="Palaniappan K."/>
            <person name="Hauser L."/>
            <person name="Chang Y.J."/>
            <person name="Jeffries C.D."/>
            <person name="Munk C."/>
            <person name="Kiss H."/>
            <person name="Chain P."/>
            <person name="Han C."/>
            <person name="Brettin T."/>
            <person name="Detter J.C."/>
            <person name="Schuler E."/>
            <person name="Goker M."/>
            <person name="Rohde M."/>
            <person name="Bristow J."/>
            <person name="Eisen J.A."/>
            <person name="Markowitz V."/>
            <person name="Hugenholtz P."/>
            <person name="Kyrpides N.C."/>
            <person name="Klenk H.P."/>
        </authorList>
    </citation>
    <scope>NUCLEOTIDE SEQUENCE [LARGE SCALE GENOMIC DNA]</scope>
    <source>
        <strain evidence="4">ATCC 49802 / DSM 20745 / S 6022</strain>
    </source>
</reference>
<keyword evidence="1" id="KW-0812">Transmembrane</keyword>
<evidence type="ECO:0000256" key="1">
    <source>
        <dbReference type="SAM" id="Phobius"/>
    </source>
</evidence>
<keyword evidence="4" id="KW-1185">Reference proteome</keyword>
<dbReference type="KEGG" id="sti:Sthe_1694"/>
<feature type="transmembrane region" description="Helical" evidence="1">
    <location>
        <begin position="12"/>
        <end position="33"/>
    </location>
</feature>
<dbReference type="eggNOG" id="COG1716">
    <property type="taxonomic scope" value="Bacteria"/>
</dbReference>
<dbReference type="PROSITE" id="PS50006">
    <property type="entry name" value="FHA_DOMAIN"/>
    <property type="match status" value="1"/>
</dbReference>
<reference evidence="4" key="1">
    <citation type="submission" date="2009-11" db="EMBL/GenBank/DDBJ databases">
        <title>The complete chromosome 1 of Sphaerobacter thermophilus DSM 20745.</title>
        <authorList>
            <person name="Lucas S."/>
            <person name="Copeland A."/>
            <person name="Lapidus A."/>
            <person name="Glavina del Rio T."/>
            <person name="Dalin E."/>
            <person name="Tice H."/>
            <person name="Bruce D."/>
            <person name="Goodwin L."/>
            <person name="Pitluck S."/>
            <person name="Kyrpides N."/>
            <person name="Mavromatis K."/>
            <person name="Ivanova N."/>
            <person name="Mikhailova N."/>
            <person name="LaButti K.M."/>
            <person name="Clum A."/>
            <person name="Sun H.I."/>
            <person name="Brettin T."/>
            <person name="Detter J.C."/>
            <person name="Han C."/>
            <person name="Larimer F."/>
            <person name="Land M."/>
            <person name="Hauser L."/>
            <person name="Markowitz V."/>
            <person name="Cheng J.F."/>
            <person name="Hugenholtz P."/>
            <person name="Woyke T."/>
            <person name="Wu D."/>
            <person name="Steenblock K."/>
            <person name="Schneider S."/>
            <person name="Pukall R."/>
            <person name="Goeker M."/>
            <person name="Klenk H.P."/>
            <person name="Eisen J.A."/>
        </authorList>
    </citation>
    <scope>NUCLEOTIDE SEQUENCE [LARGE SCALE GENOMIC DNA]</scope>
    <source>
        <strain evidence="4">ATCC 49802 / DSM 20745 / S 6022</strain>
    </source>
</reference>
<organism evidence="3 4">
    <name type="scientific">Sphaerobacter thermophilus (strain ATCC 49802 / DSM 20745 / KCCM 41009 / NCIMB 13125 / S 6022)</name>
    <dbReference type="NCBI Taxonomy" id="479434"/>
    <lineage>
        <taxon>Bacteria</taxon>
        <taxon>Pseudomonadati</taxon>
        <taxon>Thermomicrobiota</taxon>
        <taxon>Thermomicrobia</taxon>
        <taxon>Sphaerobacterales</taxon>
        <taxon>Sphaerobacterineae</taxon>
        <taxon>Sphaerobacteraceae</taxon>
        <taxon>Sphaerobacter</taxon>
    </lineage>
</organism>
<dbReference type="InParanoid" id="D1C4G1"/>
<dbReference type="HOGENOM" id="CLU_131367_1_0_0"/>
<dbReference type="STRING" id="479434.Sthe_1694"/>
<keyword evidence="1" id="KW-0472">Membrane</keyword>
<name>D1C4G1_SPHTD</name>
<feature type="domain" description="FHA" evidence="2">
    <location>
        <begin position="77"/>
        <end position="126"/>
    </location>
</feature>
<gene>
    <name evidence="3" type="ordered locus">Sthe_1694</name>
</gene>
<dbReference type="EMBL" id="CP001823">
    <property type="protein sequence ID" value="ACZ39128.1"/>
    <property type="molecule type" value="Genomic_DNA"/>
</dbReference>
<dbReference type="InterPro" id="IPR000253">
    <property type="entry name" value="FHA_dom"/>
</dbReference>
<proteinExistence type="predicted"/>
<sequence>MASLPFEWFLLLLRVVFIFLLYFFLFQVIRVILREMQSYARGSQAVRAAEPSGHLIVKAPGNSGLRPGARLELEPVTVIGRHPRATIRIDDSFVSGEHAQVTWTEDGWWVTDLGSTNGTRVNGKRVMVPTGLRYGDVIQIGDVELQLAP</sequence>
<dbReference type="AlphaFoldDB" id="D1C4G1"/>
<dbReference type="SMART" id="SM00240">
    <property type="entry name" value="FHA"/>
    <property type="match status" value="1"/>
</dbReference>
<dbReference type="InterPro" id="IPR008984">
    <property type="entry name" value="SMAD_FHA_dom_sf"/>
</dbReference>
<evidence type="ECO:0000313" key="3">
    <source>
        <dbReference type="EMBL" id="ACZ39128.1"/>
    </source>
</evidence>
<dbReference type="Pfam" id="PF00498">
    <property type="entry name" value="FHA"/>
    <property type="match status" value="1"/>
</dbReference>
<dbReference type="InterPro" id="IPR050923">
    <property type="entry name" value="Cell_Proc_Reg/RNA_Proc"/>
</dbReference>
<dbReference type="SUPFAM" id="SSF49879">
    <property type="entry name" value="SMAD/FHA domain"/>
    <property type="match status" value="1"/>
</dbReference>
<dbReference type="Proteomes" id="UP000002027">
    <property type="component" value="Chromosome 1"/>
</dbReference>
<dbReference type="CDD" id="cd00060">
    <property type="entry name" value="FHA"/>
    <property type="match status" value="1"/>
</dbReference>
<protein>
    <submittedName>
        <fullName evidence="3">FHA domain containing protein</fullName>
    </submittedName>
</protein>
<dbReference type="PANTHER" id="PTHR23308">
    <property type="entry name" value="NUCLEAR INHIBITOR OF PROTEIN PHOSPHATASE-1"/>
    <property type="match status" value="1"/>
</dbReference>
<dbReference type="RefSeq" id="WP_012872175.1">
    <property type="nucleotide sequence ID" value="NC_013523.1"/>
</dbReference>
<keyword evidence="1" id="KW-1133">Transmembrane helix</keyword>
<dbReference type="Gene3D" id="2.60.200.20">
    <property type="match status" value="1"/>
</dbReference>
<accession>D1C4G1</accession>